<sequence>MVCNLCTVVMNKVIFNTLLIFVIVFLGMPFFAYRAAAQGESEDGEKDKNTTTSVEDSSVTTAAQSDTTSGASALVMVQACLMSLPLVLLAHC</sequence>
<evidence type="ECO:0000256" key="2">
    <source>
        <dbReference type="SAM" id="Phobius"/>
    </source>
</evidence>
<keyword evidence="2" id="KW-0472">Membrane</keyword>
<feature type="region of interest" description="Disordered" evidence="1">
    <location>
        <begin position="39"/>
        <end position="69"/>
    </location>
</feature>
<dbReference type="AlphaFoldDB" id="A0A3P6TDB8"/>
<keyword evidence="2" id="KW-1133">Transmembrane helix</keyword>
<accession>A0A3P6TDB8</accession>
<feature type="compositionally biased region" description="Low complexity" evidence="1">
    <location>
        <begin position="50"/>
        <end position="61"/>
    </location>
</feature>
<proteinExistence type="predicted"/>
<evidence type="ECO:0000256" key="1">
    <source>
        <dbReference type="SAM" id="MobiDB-lite"/>
    </source>
</evidence>
<name>A0A3P6TDB8_DIBLA</name>
<dbReference type="EMBL" id="UYRU01044333">
    <property type="protein sequence ID" value="VDK86162.1"/>
    <property type="molecule type" value="Genomic_DNA"/>
</dbReference>
<organism evidence="3 4">
    <name type="scientific">Dibothriocephalus latus</name>
    <name type="common">Fish tapeworm</name>
    <name type="synonym">Diphyllobothrium latum</name>
    <dbReference type="NCBI Taxonomy" id="60516"/>
    <lineage>
        <taxon>Eukaryota</taxon>
        <taxon>Metazoa</taxon>
        <taxon>Spiralia</taxon>
        <taxon>Lophotrochozoa</taxon>
        <taxon>Platyhelminthes</taxon>
        <taxon>Cestoda</taxon>
        <taxon>Eucestoda</taxon>
        <taxon>Diphyllobothriidea</taxon>
        <taxon>Diphyllobothriidae</taxon>
        <taxon>Dibothriocephalus</taxon>
    </lineage>
</organism>
<reference evidence="3 4" key="1">
    <citation type="submission" date="2018-11" db="EMBL/GenBank/DDBJ databases">
        <authorList>
            <consortium name="Pathogen Informatics"/>
        </authorList>
    </citation>
    <scope>NUCLEOTIDE SEQUENCE [LARGE SCALE GENOMIC DNA]</scope>
</reference>
<keyword evidence="4" id="KW-1185">Reference proteome</keyword>
<dbReference type="Proteomes" id="UP000281553">
    <property type="component" value="Unassembled WGS sequence"/>
</dbReference>
<gene>
    <name evidence="3" type="ORF">DILT_LOCUS3834</name>
</gene>
<keyword evidence="2" id="KW-0812">Transmembrane</keyword>
<protein>
    <submittedName>
        <fullName evidence="3">Uncharacterized protein</fullName>
    </submittedName>
</protein>
<evidence type="ECO:0000313" key="3">
    <source>
        <dbReference type="EMBL" id="VDK86162.1"/>
    </source>
</evidence>
<feature type="transmembrane region" description="Helical" evidence="2">
    <location>
        <begin position="13"/>
        <end position="33"/>
    </location>
</feature>
<evidence type="ECO:0000313" key="4">
    <source>
        <dbReference type="Proteomes" id="UP000281553"/>
    </source>
</evidence>